<keyword evidence="6" id="KW-0694">RNA-binding</keyword>
<feature type="domain" description="Protein kinase" evidence="8">
    <location>
        <begin position="100"/>
        <end position="579"/>
    </location>
</feature>
<dbReference type="SUPFAM" id="SSF56112">
    <property type="entry name" value="Protein kinase-like (PK-like)"/>
    <property type="match status" value="1"/>
</dbReference>
<dbReference type="GO" id="GO:0004672">
    <property type="term" value="F:protein kinase activity"/>
    <property type="evidence" value="ECO:0007669"/>
    <property type="project" value="InterPro"/>
</dbReference>
<evidence type="ECO:0000256" key="6">
    <source>
        <dbReference type="PROSITE-ProRule" id="PRU00266"/>
    </source>
</evidence>
<dbReference type="Gene3D" id="1.10.510.10">
    <property type="entry name" value="Transferase(Phosphotransferase) domain 1"/>
    <property type="match status" value="2"/>
</dbReference>
<reference evidence="10" key="1">
    <citation type="submission" date="2021-01" db="EMBL/GenBank/DDBJ databases">
        <authorList>
            <person name="Corre E."/>
            <person name="Pelletier E."/>
            <person name="Niang G."/>
            <person name="Scheremetjew M."/>
            <person name="Finn R."/>
            <person name="Kale V."/>
            <person name="Holt S."/>
            <person name="Cochrane G."/>
            <person name="Meng A."/>
            <person name="Brown T."/>
            <person name="Cohen L."/>
        </authorList>
    </citation>
    <scope>NUCLEOTIDE SEQUENCE</scope>
    <source>
        <strain evidence="10">NIES-2562</strain>
    </source>
</reference>
<dbReference type="InterPro" id="IPR014720">
    <property type="entry name" value="dsRBD_dom"/>
</dbReference>
<dbReference type="GO" id="GO:0005634">
    <property type="term" value="C:nucleus"/>
    <property type="evidence" value="ECO:0007669"/>
    <property type="project" value="TreeGrafter"/>
</dbReference>
<keyword evidence="3" id="KW-0418">Kinase</keyword>
<dbReference type="SMART" id="SM00220">
    <property type="entry name" value="S_TKc"/>
    <property type="match status" value="1"/>
</dbReference>
<dbReference type="InterPro" id="IPR008271">
    <property type="entry name" value="Ser/Thr_kinase_AS"/>
</dbReference>
<organism evidence="10">
    <name type="scientific">Palpitomonas bilix</name>
    <dbReference type="NCBI Taxonomy" id="652834"/>
    <lineage>
        <taxon>Eukaryota</taxon>
        <taxon>Eukaryota incertae sedis</taxon>
    </lineage>
</organism>
<keyword evidence="2" id="KW-0547">Nucleotide-binding</keyword>
<feature type="domain" description="DRBM" evidence="9">
    <location>
        <begin position="1"/>
        <end position="24"/>
    </location>
</feature>
<keyword evidence="1" id="KW-0808">Transferase</keyword>
<proteinExistence type="inferred from homology"/>
<evidence type="ECO:0000256" key="5">
    <source>
        <dbReference type="ARBA" id="ARBA00037982"/>
    </source>
</evidence>
<dbReference type="Pfam" id="PF00069">
    <property type="entry name" value="Pkinase"/>
    <property type="match status" value="2"/>
</dbReference>
<dbReference type="EMBL" id="HBIB01032246">
    <property type="protein sequence ID" value="CAE0258598.1"/>
    <property type="molecule type" value="Transcribed_RNA"/>
</dbReference>
<dbReference type="AlphaFoldDB" id="A0A7S3DIH4"/>
<evidence type="ECO:0000259" key="8">
    <source>
        <dbReference type="PROSITE" id="PS50011"/>
    </source>
</evidence>
<name>A0A7S3DIH4_9EUKA</name>
<dbReference type="InterPro" id="IPR011009">
    <property type="entry name" value="Kinase-like_dom_sf"/>
</dbReference>
<sequence length="611" mass="66500">MGCGTSKQSAQHYAAADTITGLKVETSNKGSFPVHGNSVISPQGLLAQKTASNEDSFPLGAEPADLRPNENGIDMEAIEEKENDLSVLYCFSLSVFKERFTLSEKIGEGASGMVYKTGSFSDKYNSTLATKISSIQLQSWDGDAENLLYTPLDNLPTLLVPASERDTSHLEALLSEVRLQRICAGPYTLPLRRVYFNIQDGLLVLAFVMEFADLGTLNDFIKLRKDQGKPLSESESLVLLRRILHGVAHIHAHGIAHRDIKPANVLLSSTPLQDPSDPSGGSQTRRSMGGSGEGNEASFMNRRSKSEKAFCAEPISPVSLERSRMETKSHGFMSGLSLDGKQDRGPETVLNSQVMGSFEPLVMDEDASLPYVYICDFGLAAHTSNKEQMRGFRGTPQYISPEIVASRYFAGGIYEMIGEGIENALRRLKRTPGHLPAEKRMVYNSKVDIFSIGVIAYELFFGRNPFRAPTVSSTLLNILRGKVSFPVEPRSAAVTPTPTEFAPINTGASRVLSFIETSMMRSPSTNVSLREFSSLGDNTLSRRCVYCVSSEAKAFVASLLSHNPVERPSAAEALNNSVFALPYRRKSIAASSTRARELSAALAVVGEEVAA</sequence>
<evidence type="ECO:0000256" key="7">
    <source>
        <dbReference type="SAM" id="MobiDB-lite"/>
    </source>
</evidence>
<evidence type="ECO:0000256" key="4">
    <source>
        <dbReference type="ARBA" id="ARBA00022840"/>
    </source>
</evidence>
<evidence type="ECO:0000259" key="9">
    <source>
        <dbReference type="PROSITE" id="PS50137"/>
    </source>
</evidence>
<dbReference type="InterPro" id="IPR050339">
    <property type="entry name" value="CC_SR_Kinase"/>
</dbReference>
<feature type="region of interest" description="Disordered" evidence="7">
    <location>
        <begin position="267"/>
        <end position="305"/>
    </location>
</feature>
<dbReference type="GO" id="GO:0005737">
    <property type="term" value="C:cytoplasm"/>
    <property type="evidence" value="ECO:0007669"/>
    <property type="project" value="TreeGrafter"/>
</dbReference>
<accession>A0A7S3DIH4</accession>
<dbReference type="PANTHER" id="PTHR11042">
    <property type="entry name" value="EUKARYOTIC TRANSLATION INITIATION FACTOR 2-ALPHA KINASE EIF2-ALPHA KINASE -RELATED"/>
    <property type="match status" value="1"/>
</dbReference>
<dbReference type="InterPro" id="IPR000719">
    <property type="entry name" value="Prot_kinase_dom"/>
</dbReference>
<evidence type="ECO:0000256" key="2">
    <source>
        <dbReference type="ARBA" id="ARBA00022741"/>
    </source>
</evidence>
<evidence type="ECO:0008006" key="11">
    <source>
        <dbReference type="Google" id="ProtNLM"/>
    </source>
</evidence>
<dbReference type="GO" id="GO:0005524">
    <property type="term" value="F:ATP binding"/>
    <property type="evidence" value="ECO:0007669"/>
    <property type="project" value="UniProtKB-KW"/>
</dbReference>
<gene>
    <name evidence="10" type="ORF">PBIL07802_LOCUS20861</name>
</gene>
<dbReference type="PROSITE" id="PS00108">
    <property type="entry name" value="PROTEIN_KINASE_ST"/>
    <property type="match status" value="1"/>
</dbReference>
<evidence type="ECO:0000256" key="1">
    <source>
        <dbReference type="ARBA" id="ARBA00022679"/>
    </source>
</evidence>
<keyword evidence="4" id="KW-0067">ATP-binding</keyword>
<evidence type="ECO:0000256" key="3">
    <source>
        <dbReference type="ARBA" id="ARBA00022777"/>
    </source>
</evidence>
<comment type="similarity">
    <text evidence="5">Belongs to the protein kinase superfamily. Ser/Thr protein kinase family. GCN2 subfamily.</text>
</comment>
<dbReference type="GO" id="GO:0003723">
    <property type="term" value="F:RNA binding"/>
    <property type="evidence" value="ECO:0007669"/>
    <property type="project" value="UniProtKB-UniRule"/>
</dbReference>
<dbReference type="PROSITE" id="PS50011">
    <property type="entry name" value="PROTEIN_KINASE_DOM"/>
    <property type="match status" value="1"/>
</dbReference>
<dbReference type="PROSITE" id="PS50137">
    <property type="entry name" value="DS_RBD"/>
    <property type="match status" value="1"/>
</dbReference>
<evidence type="ECO:0000313" key="10">
    <source>
        <dbReference type="EMBL" id="CAE0258598.1"/>
    </source>
</evidence>
<protein>
    <recommendedName>
        <fullName evidence="11">Protein kinase domain-containing protein</fullName>
    </recommendedName>
</protein>